<dbReference type="Gene3D" id="3.30.420.10">
    <property type="entry name" value="Ribonuclease H-like superfamily/Ribonuclease H"/>
    <property type="match status" value="1"/>
</dbReference>
<dbReference type="SUPFAM" id="SSF47819">
    <property type="entry name" value="HRDC-like"/>
    <property type="match status" value="1"/>
</dbReference>
<evidence type="ECO:0000256" key="2">
    <source>
        <dbReference type="ARBA" id="ARBA00022552"/>
    </source>
</evidence>
<evidence type="ECO:0000256" key="6">
    <source>
        <dbReference type="ARBA" id="ARBA00022839"/>
    </source>
</evidence>
<dbReference type="FunFam" id="3.30.420.10:FF:000059">
    <property type="entry name" value="Exosome complex exonuclease Rrp6"/>
    <property type="match status" value="1"/>
</dbReference>
<dbReference type="AlphaFoldDB" id="A0A0P5V1U6"/>
<dbReference type="OrthoDB" id="2250022at2759"/>
<dbReference type="STRING" id="35525.A0A0P5V1U6"/>
<dbReference type="FunFam" id="1.10.150.80:FF:000001">
    <property type="entry name" value="Putative exosome component 10"/>
    <property type="match status" value="1"/>
</dbReference>
<dbReference type="PROSITE" id="PS50967">
    <property type="entry name" value="HRDC"/>
    <property type="match status" value="1"/>
</dbReference>
<feature type="compositionally biased region" description="Basic residues" evidence="10">
    <location>
        <begin position="677"/>
        <end position="702"/>
    </location>
</feature>
<keyword evidence="13" id="KW-1185">Reference proteome</keyword>
<dbReference type="Pfam" id="PF00570">
    <property type="entry name" value="HRDC"/>
    <property type="match status" value="1"/>
</dbReference>
<dbReference type="InterPro" id="IPR036397">
    <property type="entry name" value="RNaseH_sf"/>
</dbReference>
<feature type="region of interest" description="Disordered" evidence="10">
    <location>
        <begin position="662"/>
        <end position="822"/>
    </location>
</feature>
<dbReference type="PANTHER" id="PTHR12124">
    <property type="entry name" value="POLYMYOSITIS/SCLERODERMA AUTOANTIGEN-RELATED"/>
    <property type="match status" value="1"/>
</dbReference>
<dbReference type="GO" id="GO:0071037">
    <property type="term" value="P:nuclear polyadenylation-dependent snRNA catabolic process"/>
    <property type="evidence" value="ECO:0007669"/>
    <property type="project" value="TreeGrafter"/>
</dbReference>
<dbReference type="InterPro" id="IPR012588">
    <property type="entry name" value="Exosome-assoc_fac_Rrp6_N"/>
</dbReference>
<dbReference type="GO" id="GO:0071040">
    <property type="term" value="P:nuclear polyadenylation-dependent antisense transcript catabolic process"/>
    <property type="evidence" value="ECO:0007669"/>
    <property type="project" value="TreeGrafter"/>
</dbReference>
<evidence type="ECO:0000256" key="4">
    <source>
        <dbReference type="ARBA" id="ARBA00022801"/>
    </source>
</evidence>
<evidence type="ECO:0000256" key="1">
    <source>
        <dbReference type="ARBA" id="ARBA00004123"/>
    </source>
</evidence>
<dbReference type="InterPro" id="IPR049559">
    <property type="entry name" value="Rrp6p-like_exo"/>
</dbReference>
<dbReference type="GO" id="GO:0071039">
    <property type="term" value="P:nuclear polyadenylation-dependent CUT catabolic process"/>
    <property type="evidence" value="ECO:0007669"/>
    <property type="project" value="TreeGrafter"/>
</dbReference>
<dbReference type="GO" id="GO:0071035">
    <property type="term" value="P:nuclear polyadenylation-dependent rRNA catabolic process"/>
    <property type="evidence" value="ECO:0007669"/>
    <property type="project" value="TreeGrafter"/>
</dbReference>
<dbReference type="Proteomes" id="UP000076858">
    <property type="component" value="Unassembled WGS sequence"/>
</dbReference>
<dbReference type="GO" id="GO:0071051">
    <property type="term" value="P:poly(A)-dependent snoRNA 3'-end processing"/>
    <property type="evidence" value="ECO:0007669"/>
    <property type="project" value="TreeGrafter"/>
</dbReference>
<dbReference type="GO" id="GO:0071038">
    <property type="term" value="P:TRAMP-dependent tRNA surveillance pathway"/>
    <property type="evidence" value="ECO:0007669"/>
    <property type="project" value="TreeGrafter"/>
</dbReference>
<dbReference type="GO" id="GO:0000176">
    <property type="term" value="C:nuclear exosome (RNase complex)"/>
    <property type="evidence" value="ECO:0007669"/>
    <property type="project" value="InterPro"/>
</dbReference>
<keyword evidence="5" id="KW-0271">Exosome</keyword>
<sequence>MNEKESEKNGSVTEVQQTLFQSAMKVTKYSNELPSSGSDWDYYQSYPAYASAMKEFGGRMTNLMTKIYGHYGLTGKVGKLDLEEQMELVSDSNDVLMERINLSLDEAAGLKKQAETVVVEMMAKTSNINGSWNRHSMSSSATSYKLLSAKNILRPQLKFKEKIRNSPGPFVPKIKEKPHSLKPLAILLELNDLGDEEFSHPYEFELERFTPDSKFLAVADEVAPFAKVQDTPLVMVETEEALKSLINDLLMESVIAVDLEAHSYRSFQGITCLMQISTNKRDYIVDTLELWDHLQPLNEVFCNPKIVKIFHGADMDIQWLQRDFGIYVVNLFDTYHAAKLLGFAQLSLAFILRHYCQVVADKQYQLADWRIRPLPEQMVNYAREDTHYLGYIYEKMKKDLKMKGTGDNLLSAVWQNSRLVCLKRYRIPPITAESHLELYRLSKKIFNERQLYALKELFVWRDRIAREEDESTGFVLPKHMMLQIADVLPKEMQGILACCSPIPSLVRQHLLHLHGMILKAREMPLATLQRHGQPLAIPKLMPTPLEHDTEDPLHCMHDLTQSQDIRDDLPTLLNSDVIQTLASKSVPECNGVRVTVKDMPQARLFAETTELGISQKFTASFVSPYTRYMRVKVAEEIAEANQVEKLRQHVIEEVEQVAPEAKRGLEATKEEEEAVPRKKKKLPIKVQGLHKKKKMGDKRSVKRAAQAAAKASATSKSSHGEPDVAGEPSTSKKSNPEMKKKTKKNLKPNKEENAPAANFEPFDYSQVDYHAFKRSALREDAEGRGRGRGRGRGGRGGGRGRGHSNNRIHRKSGQKSLTYSSK</sequence>
<keyword evidence="7" id="KW-0539">Nucleus</keyword>
<evidence type="ECO:0000259" key="11">
    <source>
        <dbReference type="PROSITE" id="PS50967"/>
    </source>
</evidence>
<dbReference type="Pfam" id="PF01612">
    <property type="entry name" value="DNA_pol_A_exo1"/>
    <property type="match status" value="1"/>
</dbReference>
<evidence type="ECO:0000256" key="8">
    <source>
        <dbReference type="ARBA" id="ARBA00043957"/>
    </source>
</evidence>
<evidence type="ECO:0000256" key="3">
    <source>
        <dbReference type="ARBA" id="ARBA00022722"/>
    </source>
</evidence>
<gene>
    <name evidence="12" type="ORF">APZ42_027194</name>
</gene>
<protein>
    <recommendedName>
        <fullName evidence="9">Exosome complex component 10 homolog</fullName>
    </recommendedName>
</protein>
<name>A0A0P5V1U6_9CRUS</name>
<dbReference type="InterPro" id="IPR044876">
    <property type="entry name" value="HRDC_dom_sf"/>
</dbReference>
<dbReference type="GO" id="GO:0000166">
    <property type="term" value="F:nucleotide binding"/>
    <property type="evidence" value="ECO:0007669"/>
    <property type="project" value="InterPro"/>
</dbReference>
<comment type="subcellular location">
    <subcellularLocation>
        <location evidence="1">Nucleus</location>
    </subcellularLocation>
</comment>
<dbReference type="CDD" id="cd06147">
    <property type="entry name" value="Rrp6p_like_exo"/>
    <property type="match status" value="1"/>
</dbReference>
<evidence type="ECO:0000256" key="7">
    <source>
        <dbReference type="ARBA" id="ARBA00023242"/>
    </source>
</evidence>
<feature type="compositionally biased region" description="Basic and acidic residues" evidence="10">
    <location>
        <begin position="776"/>
        <end position="785"/>
    </location>
</feature>
<comment type="caution">
    <text evidence="12">The sequence shown here is derived from an EMBL/GenBank/DDBJ whole genome shotgun (WGS) entry which is preliminary data.</text>
</comment>
<dbReference type="InterPro" id="IPR002562">
    <property type="entry name" value="3'-5'_exonuclease_dom"/>
</dbReference>
<dbReference type="InterPro" id="IPR012337">
    <property type="entry name" value="RNaseH-like_sf"/>
</dbReference>
<reference evidence="12 13" key="1">
    <citation type="submission" date="2016-03" db="EMBL/GenBank/DDBJ databases">
        <title>EvidentialGene: Evidence-directed Construction of Genes on Genomes.</title>
        <authorList>
            <person name="Gilbert D.G."/>
            <person name="Choi J.-H."/>
            <person name="Mockaitis K."/>
            <person name="Colbourne J."/>
            <person name="Pfrender M."/>
        </authorList>
    </citation>
    <scope>NUCLEOTIDE SEQUENCE [LARGE SCALE GENOMIC DNA]</scope>
    <source>
        <strain evidence="12 13">Xinb3</strain>
        <tissue evidence="12">Complete organism</tissue>
    </source>
</reference>
<accession>A0A0P5V1U6</accession>
<comment type="similarity">
    <text evidence="8">Belongs to the exosome component 10/RRP6 family.</text>
</comment>
<feature type="compositionally biased region" description="Low complexity" evidence="10">
    <location>
        <begin position="703"/>
        <end position="717"/>
    </location>
</feature>
<keyword evidence="3" id="KW-0540">Nuclease</keyword>
<dbReference type="EMBL" id="LRGB01002190">
    <property type="protein sequence ID" value="KZS08544.1"/>
    <property type="molecule type" value="Genomic_DNA"/>
</dbReference>
<dbReference type="GO" id="GO:0000467">
    <property type="term" value="P:exonucleolytic trimming to generate mature 3'-end of 5.8S rRNA from tricistronic rRNA transcript (SSU-rRNA, 5.8S rRNA, LSU-rRNA)"/>
    <property type="evidence" value="ECO:0007669"/>
    <property type="project" value="InterPro"/>
</dbReference>
<proteinExistence type="inferred from homology"/>
<dbReference type="Pfam" id="PF08066">
    <property type="entry name" value="PMC2NT"/>
    <property type="match status" value="1"/>
</dbReference>
<dbReference type="SMART" id="SM00341">
    <property type="entry name" value="HRDC"/>
    <property type="match status" value="1"/>
</dbReference>
<dbReference type="SUPFAM" id="SSF53098">
    <property type="entry name" value="Ribonuclease H-like"/>
    <property type="match status" value="1"/>
</dbReference>
<organism evidence="12 13">
    <name type="scientific">Daphnia magna</name>
    <dbReference type="NCBI Taxonomy" id="35525"/>
    <lineage>
        <taxon>Eukaryota</taxon>
        <taxon>Metazoa</taxon>
        <taxon>Ecdysozoa</taxon>
        <taxon>Arthropoda</taxon>
        <taxon>Crustacea</taxon>
        <taxon>Branchiopoda</taxon>
        <taxon>Diplostraca</taxon>
        <taxon>Cladocera</taxon>
        <taxon>Anomopoda</taxon>
        <taxon>Daphniidae</taxon>
        <taxon>Daphnia</taxon>
    </lineage>
</organism>
<dbReference type="InterPro" id="IPR002121">
    <property type="entry name" value="HRDC_dom"/>
</dbReference>
<dbReference type="InterPro" id="IPR010997">
    <property type="entry name" value="HRDC-like_sf"/>
</dbReference>
<dbReference type="GO" id="GO:0005730">
    <property type="term" value="C:nucleolus"/>
    <property type="evidence" value="ECO:0007669"/>
    <property type="project" value="TreeGrafter"/>
</dbReference>
<dbReference type="GO" id="GO:0003727">
    <property type="term" value="F:single-stranded RNA binding"/>
    <property type="evidence" value="ECO:0007669"/>
    <property type="project" value="TreeGrafter"/>
</dbReference>
<evidence type="ECO:0000256" key="10">
    <source>
        <dbReference type="SAM" id="MobiDB-lite"/>
    </source>
</evidence>
<keyword evidence="2" id="KW-0698">rRNA processing</keyword>
<feature type="compositionally biased region" description="Basic residues" evidence="10">
    <location>
        <begin position="786"/>
        <end position="813"/>
    </location>
</feature>
<keyword evidence="4" id="KW-0378">Hydrolase</keyword>
<dbReference type="GO" id="GO:0071044">
    <property type="term" value="P:histone mRNA catabolic process"/>
    <property type="evidence" value="ECO:0007669"/>
    <property type="project" value="TreeGrafter"/>
</dbReference>
<dbReference type="GO" id="GO:0071036">
    <property type="term" value="P:nuclear polyadenylation-dependent snoRNA catabolic process"/>
    <property type="evidence" value="ECO:0007669"/>
    <property type="project" value="TreeGrafter"/>
</dbReference>
<evidence type="ECO:0000313" key="13">
    <source>
        <dbReference type="Proteomes" id="UP000076858"/>
    </source>
</evidence>
<feature type="domain" description="HRDC" evidence="11">
    <location>
        <begin position="447"/>
        <end position="527"/>
    </location>
</feature>
<evidence type="ECO:0000256" key="9">
    <source>
        <dbReference type="ARBA" id="ARBA00070365"/>
    </source>
</evidence>
<dbReference type="InterPro" id="IPR045092">
    <property type="entry name" value="Rrp6-like"/>
</dbReference>
<dbReference type="PANTHER" id="PTHR12124:SF47">
    <property type="entry name" value="EXOSOME COMPONENT 10"/>
    <property type="match status" value="1"/>
</dbReference>
<keyword evidence="6" id="KW-0269">Exonuclease</keyword>
<dbReference type="SMART" id="SM00474">
    <property type="entry name" value="35EXOc"/>
    <property type="match status" value="1"/>
</dbReference>
<evidence type="ECO:0000256" key="5">
    <source>
        <dbReference type="ARBA" id="ARBA00022835"/>
    </source>
</evidence>
<dbReference type="GO" id="GO:0000175">
    <property type="term" value="F:3'-5'-RNA exonuclease activity"/>
    <property type="evidence" value="ECO:0007669"/>
    <property type="project" value="InterPro"/>
</dbReference>
<dbReference type="Gene3D" id="1.10.150.80">
    <property type="entry name" value="HRDC domain"/>
    <property type="match status" value="1"/>
</dbReference>
<evidence type="ECO:0000313" key="12">
    <source>
        <dbReference type="EMBL" id="KZS08544.1"/>
    </source>
</evidence>